<keyword evidence="2" id="KW-1185">Reference proteome</keyword>
<organism evidence="1 2">
    <name type="scientific">Leucocoprinus birnbaumii</name>
    <dbReference type="NCBI Taxonomy" id="56174"/>
    <lineage>
        <taxon>Eukaryota</taxon>
        <taxon>Fungi</taxon>
        <taxon>Dikarya</taxon>
        <taxon>Basidiomycota</taxon>
        <taxon>Agaricomycotina</taxon>
        <taxon>Agaricomycetes</taxon>
        <taxon>Agaricomycetidae</taxon>
        <taxon>Agaricales</taxon>
        <taxon>Agaricineae</taxon>
        <taxon>Agaricaceae</taxon>
        <taxon>Leucocoprinus</taxon>
    </lineage>
</organism>
<comment type="caution">
    <text evidence="1">The sequence shown here is derived from an EMBL/GenBank/DDBJ whole genome shotgun (WGS) entry which is preliminary data.</text>
</comment>
<dbReference type="Gene3D" id="2.80.10.50">
    <property type="match status" value="1"/>
</dbReference>
<evidence type="ECO:0000313" key="1">
    <source>
        <dbReference type="EMBL" id="KAJ3575567.1"/>
    </source>
</evidence>
<name>A0AAD5YZV8_9AGAR</name>
<proteinExistence type="predicted"/>
<reference evidence="1" key="1">
    <citation type="submission" date="2022-07" db="EMBL/GenBank/DDBJ databases">
        <title>Genome Sequence of Leucocoprinus birnbaumii.</title>
        <authorList>
            <person name="Buettner E."/>
        </authorList>
    </citation>
    <scope>NUCLEOTIDE SEQUENCE</scope>
    <source>
        <strain evidence="1">VT141</strain>
    </source>
</reference>
<sequence>MSFKPEETYVIHNIIDPRPVQRTELERPLTLVNDTNSFAKWIITSNGDRERFVIKNAATSYYADLKEKRAVVESPNPLTRWKIKVVSPTMYRIYDPVSQLFWTAHADSNEISLEPFSPGSDQWWAIQSTH</sequence>
<dbReference type="AlphaFoldDB" id="A0AAD5YZV8"/>
<dbReference type="Proteomes" id="UP001213000">
    <property type="component" value="Unassembled WGS sequence"/>
</dbReference>
<dbReference type="EMBL" id="JANIEX010000033">
    <property type="protein sequence ID" value="KAJ3575567.1"/>
    <property type="molecule type" value="Genomic_DNA"/>
</dbReference>
<dbReference type="InterPro" id="IPR035992">
    <property type="entry name" value="Ricin_B-like_lectins"/>
</dbReference>
<protein>
    <submittedName>
        <fullName evidence="1">Uncharacterized protein</fullName>
    </submittedName>
</protein>
<accession>A0AAD5YZV8</accession>
<evidence type="ECO:0000313" key="2">
    <source>
        <dbReference type="Proteomes" id="UP001213000"/>
    </source>
</evidence>
<gene>
    <name evidence="1" type="ORF">NP233_g1014</name>
</gene>
<dbReference type="SUPFAM" id="SSF50370">
    <property type="entry name" value="Ricin B-like lectins"/>
    <property type="match status" value="1"/>
</dbReference>